<reference evidence="5 6" key="1">
    <citation type="journal article" date="2008" name="Genome Biol.">
        <title>Encapsulated in silica: genome, proteome and physiology of the thermophilic bacterium Anoxybacillus flavithermus WK1.</title>
        <authorList>
            <person name="Saw J.H."/>
            <person name="Mountain B.W."/>
            <person name="Feng L."/>
            <person name="Omelchenko M.V."/>
            <person name="Hou S."/>
            <person name="Saito J.A."/>
            <person name="Stott M.B."/>
            <person name="Li D."/>
            <person name="Zhao G."/>
            <person name="Wu J."/>
            <person name="Galperin M.Y."/>
            <person name="Koonin E.V."/>
            <person name="Makarova K.S."/>
            <person name="Wolf Y.I."/>
            <person name="Rigden D.J."/>
            <person name="Dunfield P.F."/>
            <person name="Wang L."/>
            <person name="Alam M."/>
        </authorList>
    </citation>
    <scope>NUCLEOTIDE SEQUENCE [LARGE SCALE GENOMIC DNA]</scope>
    <source>
        <strain evidence="6">DSM 21510 / WK1</strain>
    </source>
</reference>
<dbReference type="eggNOG" id="COG2197">
    <property type="taxonomic scope" value="Bacteria"/>
</dbReference>
<keyword evidence="3" id="KW-0804">Transcription</keyword>
<gene>
    <name evidence="5" type="ordered locus">Aflv_2247</name>
</gene>
<dbReference type="CDD" id="cd06170">
    <property type="entry name" value="LuxR_C_like"/>
    <property type="match status" value="1"/>
</dbReference>
<dbReference type="STRING" id="491915.Aflv_2247"/>
<dbReference type="InterPro" id="IPR036388">
    <property type="entry name" value="WH-like_DNA-bd_sf"/>
</dbReference>
<dbReference type="Gene3D" id="1.10.10.10">
    <property type="entry name" value="Winged helix-like DNA-binding domain superfamily/Winged helix DNA-binding domain"/>
    <property type="match status" value="1"/>
</dbReference>
<dbReference type="AlphaFoldDB" id="B7GKV4"/>
<dbReference type="HOGENOM" id="CLU_1399957_0_0_9"/>
<protein>
    <submittedName>
        <fullName evidence="5">Transcriptional regulator LuxR family</fullName>
    </submittedName>
</protein>
<dbReference type="GO" id="GO:0006355">
    <property type="term" value="P:regulation of DNA-templated transcription"/>
    <property type="evidence" value="ECO:0007669"/>
    <property type="project" value="InterPro"/>
</dbReference>
<dbReference type="GO" id="GO:0003677">
    <property type="term" value="F:DNA binding"/>
    <property type="evidence" value="ECO:0007669"/>
    <property type="project" value="UniProtKB-KW"/>
</dbReference>
<dbReference type="InterPro" id="IPR016032">
    <property type="entry name" value="Sig_transdc_resp-reg_C-effctor"/>
</dbReference>
<evidence type="ECO:0000256" key="2">
    <source>
        <dbReference type="ARBA" id="ARBA00023125"/>
    </source>
</evidence>
<dbReference type="SUPFAM" id="SSF46894">
    <property type="entry name" value="C-terminal effector domain of the bipartite response regulators"/>
    <property type="match status" value="1"/>
</dbReference>
<dbReference type="SMART" id="SM00421">
    <property type="entry name" value="HTH_LUXR"/>
    <property type="match status" value="1"/>
</dbReference>
<dbReference type="KEGG" id="afl:Aflv_2247"/>
<evidence type="ECO:0000313" key="6">
    <source>
        <dbReference type="Proteomes" id="UP000000742"/>
    </source>
</evidence>
<proteinExistence type="predicted"/>
<keyword evidence="2" id="KW-0238">DNA-binding</keyword>
<keyword evidence="1" id="KW-0805">Transcription regulation</keyword>
<feature type="domain" description="HTH luxR-type" evidence="4">
    <location>
        <begin position="129"/>
        <end position="194"/>
    </location>
</feature>
<dbReference type="PANTHER" id="PTHR44688:SF16">
    <property type="entry name" value="DNA-BINDING TRANSCRIPTIONAL ACTIVATOR DEVR_DOSR"/>
    <property type="match status" value="1"/>
</dbReference>
<dbReference type="Proteomes" id="UP000000742">
    <property type="component" value="Chromosome"/>
</dbReference>
<accession>B7GKV4</accession>
<dbReference type="PROSITE" id="PS50043">
    <property type="entry name" value="HTH_LUXR_2"/>
    <property type="match status" value="1"/>
</dbReference>
<evidence type="ECO:0000256" key="3">
    <source>
        <dbReference type="ARBA" id="ARBA00023163"/>
    </source>
</evidence>
<dbReference type="PANTHER" id="PTHR44688">
    <property type="entry name" value="DNA-BINDING TRANSCRIPTIONAL ACTIVATOR DEVR_DOSR"/>
    <property type="match status" value="1"/>
</dbReference>
<dbReference type="PROSITE" id="PS00622">
    <property type="entry name" value="HTH_LUXR_1"/>
    <property type="match status" value="1"/>
</dbReference>
<evidence type="ECO:0000256" key="1">
    <source>
        <dbReference type="ARBA" id="ARBA00023015"/>
    </source>
</evidence>
<dbReference type="InterPro" id="IPR000792">
    <property type="entry name" value="Tscrpt_reg_LuxR_C"/>
</dbReference>
<evidence type="ECO:0000259" key="4">
    <source>
        <dbReference type="PROSITE" id="PS50043"/>
    </source>
</evidence>
<sequence>MHRKEILGLNYMHLLKTTISCYERYMNHPIVLLIDEEIIFSYDSLDDIKYFFYKNESYLKQHTANISQPTLLQCGLLTWLVFPVQTKTNDCRVLIFISYPYHDDENYFIVCLIETVTLIIQEKYREQFLALEIEQLSERERQVFFLLLKGYSNKEIAKELILSEHTIKNHINNLFQKLDVKRRSQLIAKFKHLL</sequence>
<dbReference type="PATRIC" id="fig|491915.6.peg.2306"/>
<dbReference type="PRINTS" id="PR00038">
    <property type="entry name" value="HTHLUXR"/>
</dbReference>
<organism evidence="5 6">
    <name type="scientific">Anoxybacillus flavithermus (strain DSM 21510 / WK1)</name>
    <dbReference type="NCBI Taxonomy" id="491915"/>
    <lineage>
        <taxon>Bacteria</taxon>
        <taxon>Bacillati</taxon>
        <taxon>Bacillota</taxon>
        <taxon>Bacilli</taxon>
        <taxon>Bacillales</taxon>
        <taxon>Anoxybacillaceae</taxon>
        <taxon>Anoxybacillus</taxon>
    </lineage>
</organism>
<name>B7GKV4_ANOFW</name>
<evidence type="ECO:0000313" key="5">
    <source>
        <dbReference type="EMBL" id="ACJ34604.1"/>
    </source>
</evidence>
<dbReference type="EMBL" id="CP000922">
    <property type="protein sequence ID" value="ACJ34604.1"/>
    <property type="molecule type" value="Genomic_DNA"/>
</dbReference>
<dbReference type="Pfam" id="PF00196">
    <property type="entry name" value="GerE"/>
    <property type="match status" value="1"/>
</dbReference>